<feature type="chain" id="PRO_5019276938" evidence="1">
    <location>
        <begin position="29"/>
        <end position="173"/>
    </location>
</feature>
<sequence>MKLKLKMLSFSMWYLLLLISYLTPFSVALTPQNAHKIHQPQQQQYTFLSHQIYADNDTAFSPGTSVQREKNPESNESPFLKRQVVAGGGIPATTLPPSQYPTVTFAGSLFTVGTSTSATWKEFTQTFATTALGTWALGPTPRIGTIGLGTIKGTVGVVKSAHKRTLQTPSPRV</sequence>
<dbReference type="OrthoDB" id="5406216at2759"/>
<evidence type="ECO:0000313" key="2">
    <source>
        <dbReference type="EMBL" id="RKF60299.1"/>
    </source>
</evidence>
<protein>
    <submittedName>
        <fullName evidence="2">Putative secreted effector protein</fullName>
    </submittedName>
</protein>
<evidence type="ECO:0000256" key="1">
    <source>
        <dbReference type="SAM" id="SignalP"/>
    </source>
</evidence>
<dbReference type="EMBL" id="MCBR01016727">
    <property type="protein sequence ID" value="RKF60299.1"/>
    <property type="molecule type" value="Genomic_DNA"/>
</dbReference>
<organism evidence="2 3">
    <name type="scientific">Golovinomyces cichoracearum</name>
    <dbReference type="NCBI Taxonomy" id="62708"/>
    <lineage>
        <taxon>Eukaryota</taxon>
        <taxon>Fungi</taxon>
        <taxon>Dikarya</taxon>
        <taxon>Ascomycota</taxon>
        <taxon>Pezizomycotina</taxon>
        <taxon>Leotiomycetes</taxon>
        <taxon>Erysiphales</taxon>
        <taxon>Erysiphaceae</taxon>
        <taxon>Golovinomyces</taxon>
    </lineage>
</organism>
<keyword evidence="1" id="KW-0732">Signal</keyword>
<reference evidence="2 3" key="1">
    <citation type="journal article" date="2018" name="BMC Genomics">
        <title>Comparative genome analyses reveal sequence features reflecting distinct modes of host-adaptation between dicot and monocot powdery mildew.</title>
        <authorList>
            <person name="Wu Y."/>
            <person name="Ma X."/>
            <person name="Pan Z."/>
            <person name="Kale S.D."/>
            <person name="Song Y."/>
            <person name="King H."/>
            <person name="Zhang Q."/>
            <person name="Presley C."/>
            <person name="Deng X."/>
            <person name="Wei C.I."/>
            <person name="Xiao S."/>
        </authorList>
    </citation>
    <scope>NUCLEOTIDE SEQUENCE [LARGE SCALE GENOMIC DNA]</scope>
    <source>
        <strain evidence="2">UCSC1</strain>
    </source>
</reference>
<accession>A0A420HSD8</accession>
<name>A0A420HSD8_9PEZI</name>
<comment type="caution">
    <text evidence="2">The sequence shown here is derived from an EMBL/GenBank/DDBJ whole genome shotgun (WGS) entry which is preliminary data.</text>
</comment>
<dbReference type="Proteomes" id="UP000285405">
    <property type="component" value="Unassembled WGS sequence"/>
</dbReference>
<proteinExistence type="predicted"/>
<evidence type="ECO:0000313" key="3">
    <source>
        <dbReference type="Proteomes" id="UP000285405"/>
    </source>
</evidence>
<gene>
    <name evidence="2" type="ORF">GcC1_167008</name>
</gene>
<dbReference type="AlphaFoldDB" id="A0A420HSD8"/>
<feature type="signal peptide" evidence="1">
    <location>
        <begin position="1"/>
        <end position="28"/>
    </location>
</feature>